<feature type="domain" description="FAD-binding FR-type" evidence="24">
    <location>
        <begin position="279"/>
        <end position="524"/>
    </location>
</feature>
<keyword evidence="9 22" id="KW-0256">Endoplasmic reticulum</keyword>
<keyword evidence="5" id="KW-0285">Flavoprotein</keyword>
<comment type="cofactor">
    <cofactor evidence="1">
        <name>FMN</name>
        <dbReference type="ChEBI" id="CHEBI:58210"/>
    </cofactor>
</comment>
<name>A0A376B342_9ASCO</name>
<keyword evidence="6" id="KW-0288">FMN</keyword>
<dbReference type="Gene3D" id="2.40.30.10">
    <property type="entry name" value="Translation factors"/>
    <property type="match status" value="1"/>
</dbReference>
<dbReference type="GO" id="GO:0005829">
    <property type="term" value="C:cytosol"/>
    <property type="evidence" value="ECO:0007669"/>
    <property type="project" value="TreeGrafter"/>
</dbReference>
<dbReference type="EMBL" id="UFAJ01000092">
    <property type="protein sequence ID" value="SSD59105.1"/>
    <property type="molecule type" value="Genomic_DNA"/>
</dbReference>
<keyword evidence="15" id="KW-0756">Sterol biosynthesis</keyword>
<dbReference type="Gene3D" id="3.40.50.80">
    <property type="entry name" value="Nucleotide-binding domain of ferredoxin-NADP reductase (FNR) module"/>
    <property type="match status" value="1"/>
</dbReference>
<keyword evidence="7" id="KW-0812">Transmembrane</keyword>
<keyword evidence="17" id="KW-0496">Mitochondrion</keyword>
<evidence type="ECO:0000256" key="19">
    <source>
        <dbReference type="ARBA" id="ARBA00023166"/>
    </source>
</evidence>
<proteinExistence type="inferred from homology"/>
<dbReference type="InterPro" id="IPR008254">
    <property type="entry name" value="Flavodoxin/NO_synth"/>
</dbReference>
<sequence>MPFGLDTLDFSVLVALVIALFTYLNKDKLLDVLKGSGVSDSSITSSSLSRDIVEVLKENNKNYLVLYGSQTGTTEDYAKKFAKELMAKFGGELNVMCGDLENYDFDNLNELPANIIVSIFISTYGEGDFPDSSIPFEDYLNSLDPSEKPLSSLKFTLFGLGNSTYEFFNGAGKKCKEKLIENGGAQLIGEYGEADDGMGSTDDDYTNWKDKILVVLKDKLKLDEHEQVFQPSYKLTNLNEIDNSVSLGEPSIHYIPIHKDEYLSYNSDKHQQLGPFDTNYPYVAPITQIKELCNPKSGRSCCFVEFDVSGSNMKYSTGDHIGIWPSNSNEAVNQFVKCFQLDESKGFSLTPLDSTVKLPFPAPTTIGACVRYYLEITGPISRQFFSSVAQFAPTEELKAELEKLSKDKNLFHSEIISQYYNVADALLKLSGGAPWNTVPWEFLIETIPRLQPRYYSICSSSSMDKQLVHVCCMVEQQVISQDRVSTGVTTNFLKQIECKENGSTYMLPPVSYDLGGPRGLYNKNKLPVYIRKSGFKLPSNPSTPVIMVGPGTGVAPFRGFIRERVEYVKKQTDAGNNVNLGKHMLFYGSRDSNDALFMNEWEEYKKMLGNDDTFQLHLAQSRVPGAESKYVQDAIKKNAVQLVELLNQGGFIYVCGDAKNMAKDVHRNFGEILAEQKNISYDDAVEMLKMMKVSGKYQEDVW</sequence>
<keyword evidence="8" id="KW-1000">Mitochondrion outer membrane</keyword>
<dbReference type="GO" id="GO:0003958">
    <property type="term" value="F:NADPH-hemoprotein reductase activity"/>
    <property type="evidence" value="ECO:0007669"/>
    <property type="project" value="UniProtKB-EC"/>
</dbReference>
<comment type="function">
    <text evidence="22">This enzyme is required for electron transfer from NADP to cytochrome P450.</text>
</comment>
<evidence type="ECO:0000256" key="12">
    <source>
        <dbReference type="ARBA" id="ARBA00022955"/>
    </source>
</evidence>
<protein>
    <recommendedName>
        <fullName evidence="22">NADPH--cytochrome P450 reductase</fullName>
        <ecNumber evidence="22">1.6.2.4</ecNumber>
    </recommendedName>
</protein>
<dbReference type="InterPro" id="IPR003097">
    <property type="entry name" value="CysJ-like_FAD-binding"/>
</dbReference>
<dbReference type="SUPFAM" id="SSF52343">
    <property type="entry name" value="Ferredoxin reductase-like, C-terminal NADP-linked domain"/>
    <property type="match status" value="1"/>
</dbReference>
<keyword evidence="11 22" id="KW-0521">NADP</keyword>
<evidence type="ECO:0000256" key="5">
    <source>
        <dbReference type="ARBA" id="ARBA00022630"/>
    </source>
</evidence>
<keyword evidence="26" id="KW-1185">Reference proteome</keyword>
<dbReference type="InterPro" id="IPR001433">
    <property type="entry name" value="OxRdtase_FAD/NAD-bd"/>
</dbReference>
<dbReference type="AlphaFoldDB" id="A0A376B342"/>
<organism evidence="25 26">
    <name type="scientific">Saccharomycodes ludwigii</name>
    <dbReference type="NCBI Taxonomy" id="36035"/>
    <lineage>
        <taxon>Eukaryota</taxon>
        <taxon>Fungi</taxon>
        <taxon>Dikarya</taxon>
        <taxon>Ascomycota</taxon>
        <taxon>Saccharomycotina</taxon>
        <taxon>Saccharomycetes</taxon>
        <taxon>Saccharomycodales</taxon>
        <taxon>Saccharomycodaceae</taxon>
        <taxon>Saccharomycodes</taxon>
    </lineage>
</organism>
<dbReference type="Proteomes" id="UP000262825">
    <property type="component" value="Unassembled WGS sequence"/>
</dbReference>
<dbReference type="PANTHER" id="PTHR19384:SF17">
    <property type="entry name" value="NADPH--CYTOCHROME P450 REDUCTASE"/>
    <property type="match status" value="1"/>
</dbReference>
<dbReference type="Pfam" id="PF00175">
    <property type="entry name" value="NAD_binding_1"/>
    <property type="match status" value="1"/>
</dbReference>
<evidence type="ECO:0000256" key="13">
    <source>
        <dbReference type="ARBA" id="ARBA00022989"/>
    </source>
</evidence>
<dbReference type="SUPFAM" id="SSF52218">
    <property type="entry name" value="Flavoproteins"/>
    <property type="match status" value="1"/>
</dbReference>
<dbReference type="InterPro" id="IPR017927">
    <property type="entry name" value="FAD-bd_FR_type"/>
</dbReference>
<evidence type="ECO:0000313" key="25">
    <source>
        <dbReference type="EMBL" id="SSD59105.1"/>
    </source>
</evidence>
<dbReference type="PROSITE" id="PS51384">
    <property type="entry name" value="FAD_FR"/>
    <property type="match status" value="1"/>
</dbReference>
<dbReference type="InterPro" id="IPR001709">
    <property type="entry name" value="Flavoprot_Pyr_Nucl_cyt_Rdtase"/>
</dbReference>
<dbReference type="FunFam" id="3.40.50.80:FF:000001">
    <property type="entry name" value="NADPH--cytochrome P450 reductase 1"/>
    <property type="match status" value="1"/>
</dbReference>
<evidence type="ECO:0000256" key="4">
    <source>
        <dbReference type="ARBA" id="ARBA00022516"/>
    </source>
</evidence>
<dbReference type="PIRSF" id="PIRSF000208">
    <property type="entry name" value="P450R"/>
    <property type="match status" value="1"/>
</dbReference>
<dbReference type="EC" id="1.6.2.4" evidence="22"/>
<evidence type="ECO:0000256" key="7">
    <source>
        <dbReference type="ARBA" id="ARBA00022692"/>
    </source>
</evidence>
<reference evidence="26" key="1">
    <citation type="submission" date="2018-06" db="EMBL/GenBank/DDBJ databases">
        <authorList>
            <person name="Guldener U."/>
        </authorList>
    </citation>
    <scope>NUCLEOTIDE SEQUENCE [LARGE SCALE GENOMIC DNA]</scope>
    <source>
        <strain evidence="26">UTAD17</strain>
    </source>
</reference>
<keyword evidence="12" id="KW-0752">Steroid biosynthesis</keyword>
<dbReference type="FunFam" id="3.40.50.360:FF:000036">
    <property type="entry name" value="NADPH--cytochrome P450 reductase"/>
    <property type="match status" value="1"/>
</dbReference>
<dbReference type="InterPro" id="IPR023173">
    <property type="entry name" value="NADPH_Cyt_P450_Rdtase_alpha"/>
</dbReference>
<dbReference type="InterPro" id="IPR023208">
    <property type="entry name" value="P450R"/>
</dbReference>
<dbReference type="PRINTS" id="PR00371">
    <property type="entry name" value="FPNCR"/>
</dbReference>
<keyword evidence="14 22" id="KW-0560">Oxidoreductase</keyword>
<dbReference type="VEuPathDB" id="FungiDB:SCODWIG_00866"/>
<dbReference type="PRINTS" id="PR00369">
    <property type="entry name" value="FLAVODOXIN"/>
</dbReference>
<keyword evidence="19" id="KW-1207">Sterol metabolism</keyword>
<dbReference type="PANTHER" id="PTHR19384">
    <property type="entry name" value="NITRIC OXIDE SYNTHASE-RELATED"/>
    <property type="match status" value="1"/>
</dbReference>
<keyword evidence="4" id="KW-0444">Lipid biosynthesis</keyword>
<evidence type="ECO:0000256" key="16">
    <source>
        <dbReference type="ARBA" id="ARBA00023098"/>
    </source>
</evidence>
<evidence type="ECO:0000259" key="23">
    <source>
        <dbReference type="PROSITE" id="PS50902"/>
    </source>
</evidence>
<feature type="domain" description="Flavodoxin-like" evidence="23">
    <location>
        <begin position="63"/>
        <end position="213"/>
    </location>
</feature>
<dbReference type="Pfam" id="PF00258">
    <property type="entry name" value="Flavodoxin_1"/>
    <property type="match status" value="1"/>
</dbReference>
<dbReference type="SUPFAM" id="SSF63380">
    <property type="entry name" value="Riboflavin synthase domain-like"/>
    <property type="match status" value="1"/>
</dbReference>
<evidence type="ECO:0000256" key="17">
    <source>
        <dbReference type="ARBA" id="ARBA00023128"/>
    </source>
</evidence>
<evidence type="ECO:0000256" key="9">
    <source>
        <dbReference type="ARBA" id="ARBA00022824"/>
    </source>
</evidence>
<evidence type="ECO:0000256" key="15">
    <source>
        <dbReference type="ARBA" id="ARBA00023011"/>
    </source>
</evidence>
<keyword evidence="20" id="KW-0753">Steroid metabolism</keyword>
<evidence type="ECO:0000259" key="24">
    <source>
        <dbReference type="PROSITE" id="PS51384"/>
    </source>
</evidence>
<dbReference type="Gene3D" id="3.40.50.360">
    <property type="match status" value="1"/>
</dbReference>
<evidence type="ECO:0000256" key="11">
    <source>
        <dbReference type="ARBA" id="ARBA00022857"/>
    </source>
</evidence>
<dbReference type="FunFam" id="1.20.990.10:FF:000009">
    <property type="entry name" value="NADPH--cytochrome P450 reductase"/>
    <property type="match status" value="1"/>
</dbReference>
<evidence type="ECO:0000256" key="14">
    <source>
        <dbReference type="ARBA" id="ARBA00023002"/>
    </source>
</evidence>
<evidence type="ECO:0000256" key="10">
    <source>
        <dbReference type="ARBA" id="ARBA00022827"/>
    </source>
</evidence>
<evidence type="ECO:0000256" key="1">
    <source>
        <dbReference type="ARBA" id="ARBA00001917"/>
    </source>
</evidence>
<evidence type="ECO:0000256" key="22">
    <source>
        <dbReference type="PIRNR" id="PIRNR000208"/>
    </source>
</evidence>
<dbReference type="GO" id="GO:0010181">
    <property type="term" value="F:FMN binding"/>
    <property type="evidence" value="ECO:0007669"/>
    <property type="project" value="InterPro"/>
</dbReference>
<evidence type="ECO:0000256" key="18">
    <source>
        <dbReference type="ARBA" id="ARBA00023136"/>
    </source>
</evidence>
<comment type="cofactor">
    <cofactor evidence="2">
        <name>FAD</name>
        <dbReference type="ChEBI" id="CHEBI:57692"/>
    </cofactor>
</comment>
<keyword evidence="3" id="KW-1003">Cell membrane</keyword>
<comment type="similarity">
    <text evidence="22">In the C-terminal section; belongs to the flavoprotein pyridine nucleotide cytochrome reductase family.</text>
</comment>
<gene>
    <name evidence="25" type="ORF">SCODWIG_00866</name>
</gene>
<evidence type="ECO:0000256" key="6">
    <source>
        <dbReference type="ARBA" id="ARBA00022643"/>
    </source>
</evidence>
<dbReference type="Pfam" id="PF00667">
    <property type="entry name" value="FAD_binding_1"/>
    <property type="match status" value="1"/>
</dbReference>
<accession>A0A376B342</accession>
<evidence type="ECO:0000256" key="20">
    <source>
        <dbReference type="ARBA" id="ARBA00023221"/>
    </source>
</evidence>
<evidence type="ECO:0000256" key="2">
    <source>
        <dbReference type="ARBA" id="ARBA00001974"/>
    </source>
</evidence>
<dbReference type="Gene3D" id="1.20.990.10">
    <property type="entry name" value="NADPH-cytochrome p450 Reductase, Chain A, domain 3"/>
    <property type="match status" value="1"/>
</dbReference>
<dbReference type="InterPro" id="IPR001094">
    <property type="entry name" value="Flavdoxin-like"/>
</dbReference>
<evidence type="ECO:0000313" key="26">
    <source>
        <dbReference type="Proteomes" id="UP000262825"/>
    </source>
</evidence>
<evidence type="ECO:0000256" key="8">
    <source>
        <dbReference type="ARBA" id="ARBA00022787"/>
    </source>
</evidence>
<dbReference type="GO" id="GO:0005789">
    <property type="term" value="C:endoplasmic reticulum membrane"/>
    <property type="evidence" value="ECO:0007669"/>
    <property type="project" value="UniProtKB-SubCell"/>
</dbReference>
<keyword evidence="16" id="KW-0443">Lipid metabolism</keyword>
<dbReference type="InterPro" id="IPR029039">
    <property type="entry name" value="Flavoprotein-like_sf"/>
</dbReference>
<dbReference type="InterPro" id="IPR017938">
    <property type="entry name" value="Riboflavin_synthase-like_b-brl"/>
</dbReference>
<dbReference type="GO" id="GO:0050660">
    <property type="term" value="F:flavin adenine dinucleotide binding"/>
    <property type="evidence" value="ECO:0007669"/>
    <property type="project" value="TreeGrafter"/>
</dbReference>
<keyword evidence="13" id="KW-1133">Transmembrane helix</keyword>
<dbReference type="PROSITE" id="PS50902">
    <property type="entry name" value="FLAVODOXIN_LIKE"/>
    <property type="match status" value="1"/>
</dbReference>
<comment type="subcellular location">
    <subcellularLocation>
        <location evidence="22">Endoplasmic reticulum membrane</location>
    </subcellularLocation>
</comment>
<evidence type="ECO:0000256" key="21">
    <source>
        <dbReference type="ARBA" id="ARBA00049342"/>
    </source>
</evidence>
<keyword evidence="10" id="KW-0274">FAD</keyword>
<keyword evidence="18 22" id="KW-0472">Membrane</keyword>
<dbReference type="GO" id="GO:0016126">
    <property type="term" value="P:sterol biosynthetic process"/>
    <property type="evidence" value="ECO:0007669"/>
    <property type="project" value="UniProtKB-KW"/>
</dbReference>
<evidence type="ECO:0000256" key="3">
    <source>
        <dbReference type="ARBA" id="ARBA00022475"/>
    </source>
</evidence>
<dbReference type="InterPro" id="IPR039261">
    <property type="entry name" value="FNR_nucleotide-bd"/>
</dbReference>
<comment type="catalytic activity">
    <reaction evidence="21 22">
        <text>2 oxidized [cytochrome P450] + NADPH = 2 reduced [cytochrome P450] + NADP(+) + H(+)</text>
        <dbReference type="Rhea" id="RHEA:24040"/>
        <dbReference type="Rhea" id="RHEA-COMP:14627"/>
        <dbReference type="Rhea" id="RHEA-COMP:14628"/>
        <dbReference type="ChEBI" id="CHEBI:15378"/>
        <dbReference type="ChEBI" id="CHEBI:55376"/>
        <dbReference type="ChEBI" id="CHEBI:57783"/>
        <dbReference type="ChEBI" id="CHEBI:58349"/>
        <dbReference type="ChEBI" id="CHEBI:60344"/>
        <dbReference type="EC" id="1.6.2.4"/>
    </reaction>
</comment>